<dbReference type="RefSeq" id="WP_286294192.1">
    <property type="nucleotide sequence ID" value="NZ_AP024719.1"/>
</dbReference>
<proteinExistence type="predicted"/>
<feature type="domain" description="Ice-binding protein C-terminal" evidence="2">
    <location>
        <begin position="193"/>
        <end position="214"/>
    </location>
</feature>
<dbReference type="EMBL" id="AP024719">
    <property type="protein sequence ID" value="BCX89995.1"/>
    <property type="molecule type" value="Genomic_DNA"/>
</dbReference>
<dbReference type="Gene3D" id="2.60.120.260">
    <property type="entry name" value="Galactose-binding domain-like"/>
    <property type="match status" value="1"/>
</dbReference>
<name>A0AAU9CZ54_9GAMM</name>
<dbReference type="Proteomes" id="UP001321450">
    <property type="component" value="Plasmid IN45P"/>
</dbReference>
<keyword evidence="4" id="KW-1185">Reference proteome</keyword>
<geneLocation type="plasmid" evidence="3 4">
    <name>IN45P</name>
</geneLocation>
<dbReference type="InterPro" id="IPR013424">
    <property type="entry name" value="Ice-binding_C"/>
</dbReference>
<gene>
    <name evidence="3" type="ORF">MIN45_PP09</name>
</gene>
<dbReference type="Pfam" id="PF07589">
    <property type="entry name" value="PEP-CTERM"/>
    <property type="match status" value="1"/>
</dbReference>
<evidence type="ECO:0000313" key="4">
    <source>
        <dbReference type="Proteomes" id="UP001321450"/>
    </source>
</evidence>
<evidence type="ECO:0000259" key="2">
    <source>
        <dbReference type="Pfam" id="PF07589"/>
    </source>
</evidence>
<sequence length="223" mass="24063">MKKTLTAICLSLSMAAPAFALPLQNGDFETGDFTGWSGDLVSTGVVDPDTDSHFSIVLNAGPSNSNVAQVQNDDIDWIATLFQDFTLDSLPGAGWTMDITFWIQWNPTDSTQDTLSAELSDTGLTDTVDLLSGVSDTDLLNGTWVTQDITGFAQTWGGQDVELAFTLNDFDFSTPDTLLIDEISFRQHGPTPSVPEPATLLLLGGGMLGFGMKRFRRNLQGQS</sequence>
<evidence type="ECO:0000256" key="1">
    <source>
        <dbReference type="SAM" id="SignalP"/>
    </source>
</evidence>
<feature type="signal peptide" evidence="1">
    <location>
        <begin position="1"/>
        <end position="20"/>
    </location>
</feature>
<reference evidence="4" key="1">
    <citation type="journal article" date="2024" name="Int. J. Syst. Evol. Microbiol.">
        <title>Methylomarinovum tepidoasis sp. nov., a moderately thermophilic methanotroph of the family Methylothermaceae isolated from a deep-sea hydrothermal field.</title>
        <authorList>
            <person name="Hirayama H."/>
            <person name="Takaki Y."/>
            <person name="Abe M."/>
            <person name="Miyazaki M."/>
            <person name="Uematsu K."/>
            <person name="Matsui Y."/>
            <person name="Takai K."/>
        </authorList>
    </citation>
    <scope>NUCLEOTIDE SEQUENCE [LARGE SCALE GENOMIC DNA]</scope>
    <source>
        <strain evidence="4">IN45</strain>
        <plasmid evidence="4">IN45P</plasmid>
    </source>
</reference>
<dbReference type="KEGG" id="meiy:MIN45_PP09"/>
<organism evidence="3 4">
    <name type="scientific">Methylomarinovum tepidoasis</name>
    <dbReference type="NCBI Taxonomy" id="2840183"/>
    <lineage>
        <taxon>Bacteria</taxon>
        <taxon>Pseudomonadati</taxon>
        <taxon>Pseudomonadota</taxon>
        <taxon>Gammaproteobacteria</taxon>
        <taxon>Methylococcales</taxon>
        <taxon>Methylothermaceae</taxon>
        <taxon>Methylomarinovum</taxon>
    </lineage>
</organism>
<protein>
    <recommendedName>
        <fullName evidence="2">Ice-binding protein C-terminal domain-containing protein</fullName>
    </recommendedName>
</protein>
<keyword evidence="3" id="KW-0614">Plasmid</keyword>
<keyword evidence="1" id="KW-0732">Signal</keyword>
<feature type="chain" id="PRO_5043448575" description="Ice-binding protein C-terminal domain-containing protein" evidence="1">
    <location>
        <begin position="21"/>
        <end position="223"/>
    </location>
</feature>
<accession>A0AAU9CZ54</accession>
<evidence type="ECO:0000313" key="3">
    <source>
        <dbReference type="EMBL" id="BCX89995.1"/>
    </source>
</evidence>
<dbReference type="NCBIfam" id="TIGR02595">
    <property type="entry name" value="PEP_CTERM"/>
    <property type="match status" value="1"/>
</dbReference>
<dbReference type="AlphaFoldDB" id="A0AAU9CZ54"/>